<feature type="domain" description="LCN-type CS-alpha/beta" evidence="6">
    <location>
        <begin position="24"/>
        <end position="87"/>
    </location>
</feature>
<dbReference type="SUPFAM" id="SSF57095">
    <property type="entry name" value="Scorpion toxin-like"/>
    <property type="match status" value="1"/>
</dbReference>
<keyword evidence="3" id="KW-0800">Toxin</keyword>
<dbReference type="EMBL" id="GFWZ01000249">
    <property type="protein sequence ID" value="MBW20239.1"/>
    <property type="molecule type" value="Transcribed_RNA"/>
</dbReference>
<proteinExistence type="predicted"/>
<dbReference type="InterPro" id="IPR036574">
    <property type="entry name" value="Scorpion_toxin-like_sf"/>
</dbReference>
<evidence type="ECO:0000256" key="5">
    <source>
        <dbReference type="SAM" id="SignalP"/>
    </source>
</evidence>
<dbReference type="PRINTS" id="PR00285">
    <property type="entry name" value="SCORPNTOXIN"/>
</dbReference>
<dbReference type="GO" id="GO:0005576">
    <property type="term" value="C:extracellular region"/>
    <property type="evidence" value="ECO:0007669"/>
    <property type="project" value="UniProtKB-SubCell"/>
</dbReference>
<name>A0A2I9LPC3_9SCOR</name>
<organism evidence="7">
    <name type="scientific">Centruroides hentzi</name>
    <dbReference type="NCBI Taxonomy" id="88313"/>
    <lineage>
        <taxon>Eukaryota</taxon>
        <taxon>Metazoa</taxon>
        <taxon>Ecdysozoa</taxon>
        <taxon>Arthropoda</taxon>
        <taxon>Chelicerata</taxon>
        <taxon>Arachnida</taxon>
        <taxon>Scorpiones</taxon>
        <taxon>Buthida</taxon>
        <taxon>Buthoidea</taxon>
        <taxon>Buthidae</taxon>
        <taxon>Centruroides</taxon>
    </lineage>
</organism>
<dbReference type="GO" id="GO:0019871">
    <property type="term" value="F:sodium channel inhibitor activity"/>
    <property type="evidence" value="ECO:0007669"/>
    <property type="project" value="InterPro"/>
</dbReference>
<keyword evidence="5" id="KW-0732">Signal</keyword>
<evidence type="ECO:0000259" key="6">
    <source>
        <dbReference type="PROSITE" id="PS51863"/>
    </source>
</evidence>
<keyword evidence="4" id="KW-1015">Disulfide bond</keyword>
<protein>
    <submittedName>
        <fullName evidence="7">NaTx</fullName>
    </submittedName>
</protein>
<dbReference type="InterPro" id="IPR044062">
    <property type="entry name" value="LCN-type_CS_alpha_beta_dom"/>
</dbReference>
<accession>A0A2I9LPC3</accession>
<dbReference type="InterPro" id="IPR002061">
    <property type="entry name" value="Scorpion_toxinL/defensin"/>
</dbReference>
<dbReference type="PROSITE" id="PS51863">
    <property type="entry name" value="LCN_CSAB"/>
    <property type="match status" value="1"/>
</dbReference>
<evidence type="ECO:0000313" key="7">
    <source>
        <dbReference type="EMBL" id="MBW20239.1"/>
    </source>
</evidence>
<sequence>MFMSFIFASLLLTCIKVDADDDIPGGYPINRFGCTYPCYYGPEEEKCQDFCKHLGGGFGYCYMYTCYCEHLPENVPQIEKQGVFGCTNGQWEITTEAP</sequence>
<reference evidence="7" key="1">
    <citation type="journal article" date="2017" name="Toxicon">
        <title>Venom-gland transcriptomics and venom proteomics of the Hentz striped scorpion (Centruroides hentzi; Buthidae) reveal high toxin diversity in a harmless member of a lethal family.</title>
        <authorList>
            <person name="Ward M.J."/>
            <person name="Ellsworth S.A."/>
            <person name="Rokyta D.R."/>
        </authorList>
    </citation>
    <scope>NUCLEOTIDE SEQUENCE</scope>
    <source>
        <tissue evidence="7">Venom gland</tissue>
    </source>
</reference>
<dbReference type="Gene3D" id="3.30.30.10">
    <property type="entry name" value="Knottin, scorpion toxin-like"/>
    <property type="match status" value="1"/>
</dbReference>
<dbReference type="GO" id="GO:0090729">
    <property type="term" value="F:toxin activity"/>
    <property type="evidence" value="ECO:0007669"/>
    <property type="project" value="UniProtKB-KW"/>
</dbReference>
<evidence type="ECO:0000256" key="1">
    <source>
        <dbReference type="ARBA" id="ARBA00004613"/>
    </source>
</evidence>
<comment type="subcellular location">
    <subcellularLocation>
        <location evidence="1">Secreted</location>
    </subcellularLocation>
</comment>
<dbReference type="Pfam" id="PF00537">
    <property type="entry name" value="Toxin_3"/>
    <property type="match status" value="1"/>
</dbReference>
<evidence type="ECO:0000256" key="2">
    <source>
        <dbReference type="ARBA" id="ARBA00022525"/>
    </source>
</evidence>
<dbReference type="InterPro" id="IPR018218">
    <property type="entry name" value="Scorpion_toxinL"/>
</dbReference>
<dbReference type="AlphaFoldDB" id="A0A2I9LPC3"/>
<feature type="signal peptide" evidence="5">
    <location>
        <begin position="1"/>
        <end position="19"/>
    </location>
</feature>
<keyword evidence="2" id="KW-0964">Secreted</keyword>
<evidence type="ECO:0000256" key="4">
    <source>
        <dbReference type="ARBA" id="ARBA00023157"/>
    </source>
</evidence>
<feature type="chain" id="PRO_5014394866" evidence="5">
    <location>
        <begin position="20"/>
        <end position="98"/>
    </location>
</feature>
<evidence type="ECO:0000256" key="3">
    <source>
        <dbReference type="ARBA" id="ARBA00022656"/>
    </source>
</evidence>
<dbReference type="CDD" id="cd23106">
    <property type="entry name" value="neurotoxins_LC_scorpion"/>
    <property type="match status" value="1"/>
</dbReference>